<sequence>MSGVSTSVISQSLASPVDDRDTTSMDHSALFAALDDPVPTTNWTVSKHQLLEMVLMAKADLETVKTFYGFFPEALTKQLFRNVLKCGAKPGVVGFLATIRPDLVDDNAFVFAVNQGPGPNRPTDKEIVTMANINPEMLMPTGQNYVMSNCLCSVLNWKYSLELTQSLFKMIAGKTKEIEFPCDFFNDIDIFPWVVVDENASTKRASFDKEALKGMDPMLDSTNLQNVLNWCGNWELDAFLEFLRKVLSNVSLCNLFLLNFPEPSQDQEGKPSFFASESFNQVLSKCKIQKLRISVKQNDPLALEFMKCCLIRMPSLKHLSVCVDSDIAASKATPVIGHILRSNSQFDTLTIRATSDATGKGLDPILSALENNQTLESFNYRQGGAQPERFKRYQDILAVVLQSSNETLGDANFSDGCTDEDPRGNLRSGLHPSEHLLPFYTALNWIGRKEAGDPETTIANFVCLLAGVTVKEGRIFFDEDRTHNPATTEDISNILYGLLRENPAIWSKHTKSGSKRKHCVLS</sequence>
<organism evidence="1 2">
    <name type="scientific">Seminavis robusta</name>
    <dbReference type="NCBI Taxonomy" id="568900"/>
    <lineage>
        <taxon>Eukaryota</taxon>
        <taxon>Sar</taxon>
        <taxon>Stramenopiles</taxon>
        <taxon>Ochrophyta</taxon>
        <taxon>Bacillariophyta</taxon>
        <taxon>Bacillariophyceae</taxon>
        <taxon>Bacillariophycidae</taxon>
        <taxon>Naviculales</taxon>
        <taxon>Naviculaceae</taxon>
        <taxon>Seminavis</taxon>
    </lineage>
</organism>
<comment type="caution">
    <text evidence="1">The sequence shown here is derived from an EMBL/GenBank/DDBJ whole genome shotgun (WGS) entry which is preliminary data.</text>
</comment>
<dbReference type="SUPFAM" id="SSF52047">
    <property type="entry name" value="RNI-like"/>
    <property type="match status" value="1"/>
</dbReference>
<keyword evidence="2" id="KW-1185">Reference proteome</keyword>
<reference evidence="1" key="1">
    <citation type="submission" date="2020-06" db="EMBL/GenBank/DDBJ databases">
        <authorList>
            <consortium name="Plant Systems Biology data submission"/>
        </authorList>
    </citation>
    <scope>NUCLEOTIDE SEQUENCE</scope>
    <source>
        <strain evidence="1">D6</strain>
    </source>
</reference>
<dbReference type="EMBL" id="CAICTM010001689">
    <property type="protein sequence ID" value="CAB9525538.1"/>
    <property type="molecule type" value="Genomic_DNA"/>
</dbReference>
<evidence type="ECO:0000313" key="1">
    <source>
        <dbReference type="EMBL" id="CAB9525538.1"/>
    </source>
</evidence>
<dbReference type="Proteomes" id="UP001153069">
    <property type="component" value="Unassembled WGS sequence"/>
</dbReference>
<accession>A0A9N8HWS1</accession>
<protein>
    <submittedName>
        <fullName evidence="1">Uncharacterized protein</fullName>
    </submittedName>
</protein>
<evidence type="ECO:0000313" key="2">
    <source>
        <dbReference type="Proteomes" id="UP001153069"/>
    </source>
</evidence>
<dbReference type="AlphaFoldDB" id="A0A9N8HWS1"/>
<gene>
    <name evidence="1" type="ORF">SEMRO_1691_G291411.1</name>
</gene>
<proteinExistence type="predicted"/>
<name>A0A9N8HWS1_9STRA</name>